<organism evidence="3 4">
    <name type="scientific">Leadbettera azotonutricia (strain ATCC BAA-888 / DSM 13862 / ZAS-9)</name>
    <name type="common">Treponema azotonutricium</name>
    <dbReference type="NCBI Taxonomy" id="545695"/>
    <lineage>
        <taxon>Bacteria</taxon>
        <taxon>Pseudomonadati</taxon>
        <taxon>Spirochaetota</taxon>
        <taxon>Spirochaetia</taxon>
        <taxon>Spirochaetales</taxon>
        <taxon>Breznakiellaceae</taxon>
        <taxon>Leadbettera</taxon>
    </lineage>
</organism>
<gene>
    <name evidence="3" type="ordered locus">TREAZ_0712</name>
</gene>
<accession>F5YAB8</accession>
<dbReference type="KEGG" id="taz:TREAZ_0712"/>
<keyword evidence="1" id="KW-0472">Membrane</keyword>
<sequence>MIQNPAEAASIAQAIPFSSYRELSRTLGYTIPALALLWYLILEKKSLPYAEDRIKPGLKDIYPLLIGFPCLVLIGLSISFLMAKFSPFPIPPKVEGPANALGWTAMAFSCLGTGYLEESYFRYYLLAKLEEAVSLRWVRVFVSVAFFALCHVYEGPWGILNALLAGTLLAVLYERYRSLHGIALAHGAYNAFVYCMGSFF</sequence>
<dbReference type="InParanoid" id="F5YAB8"/>
<dbReference type="HOGENOM" id="CLU_1365709_0_0_12"/>
<dbReference type="eggNOG" id="COG1266">
    <property type="taxonomic scope" value="Bacteria"/>
</dbReference>
<evidence type="ECO:0000256" key="1">
    <source>
        <dbReference type="SAM" id="Phobius"/>
    </source>
</evidence>
<name>F5YAB8_LEAAZ</name>
<evidence type="ECO:0000259" key="2">
    <source>
        <dbReference type="Pfam" id="PF02517"/>
    </source>
</evidence>
<dbReference type="GO" id="GO:0080120">
    <property type="term" value="P:CAAX-box protein maturation"/>
    <property type="evidence" value="ECO:0007669"/>
    <property type="project" value="UniProtKB-ARBA"/>
</dbReference>
<keyword evidence="1" id="KW-0812">Transmembrane</keyword>
<dbReference type="Proteomes" id="UP000009222">
    <property type="component" value="Chromosome"/>
</dbReference>
<reference evidence="3 4" key="2">
    <citation type="journal article" date="2011" name="ISME J.">
        <title>RNA-seq reveals cooperative metabolic interactions between two termite-gut spirochete species in co-culture.</title>
        <authorList>
            <person name="Rosenthal A.Z."/>
            <person name="Matson E.G."/>
            <person name="Eldar A."/>
            <person name="Leadbetter J.R."/>
        </authorList>
    </citation>
    <scope>NUCLEOTIDE SEQUENCE [LARGE SCALE GENOMIC DNA]</scope>
    <source>
        <strain evidence="4">ATCC BAA-888 / DSM 13862 / ZAS-9</strain>
    </source>
</reference>
<keyword evidence="4" id="KW-1185">Reference proteome</keyword>
<keyword evidence="3" id="KW-0645">Protease</keyword>
<evidence type="ECO:0000313" key="3">
    <source>
        <dbReference type="EMBL" id="AEF80648.1"/>
    </source>
</evidence>
<feature type="transmembrane region" description="Helical" evidence="1">
    <location>
        <begin position="26"/>
        <end position="42"/>
    </location>
</feature>
<feature type="transmembrane region" description="Helical" evidence="1">
    <location>
        <begin position="103"/>
        <end position="121"/>
    </location>
</feature>
<protein>
    <submittedName>
        <fullName evidence="3">Caax amino protease family</fullName>
    </submittedName>
</protein>
<feature type="domain" description="CAAX prenyl protease 2/Lysostaphin resistance protein A-like" evidence="2">
    <location>
        <begin position="103"/>
        <end position="192"/>
    </location>
</feature>
<dbReference type="Pfam" id="PF02517">
    <property type="entry name" value="Rce1-like"/>
    <property type="match status" value="1"/>
</dbReference>
<dbReference type="RefSeq" id="WP_015711252.1">
    <property type="nucleotide sequence ID" value="NC_015577.1"/>
</dbReference>
<dbReference type="STRING" id="545695.TREAZ_0712"/>
<keyword evidence="1" id="KW-1133">Transmembrane helix</keyword>
<dbReference type="EMBL" id="CP001841">
    <property type="protein sequence ID" value="AEF80648.1"/>
    <property type="molecule type" value="Genomic_DNA"/>
</dbReference>
<dbReference type="GO" id="GO:0004175">
    <property type="term" value="F:endopeptidase activity"/>
    <property type="evidence" value="ECO:0007669"/>
    <property type="project" value="UniProtKB-ARBA"/>
</dbReference>
<evidence type="ECO:0000313" key="4">
    <source>
        <dbReference type="Proteomes" id="UP000009222"/>
    </source>
</evidence>
<feature type="transmembrane region" description="Helical" evidence="1">
    <location>
        <begin position="133"/>
        <end position="149"/>
    </location>
</feature>
<reference evidence="4" key="1">
    <citation type="submission" date="2009-12" db="EMBL/GenBank/DDBJ databases">
        <title>Complete sequence of Treponema azotonutricium strain ZAS-9.</title>
        <authorList>
            <person name="Tetu S.G."/>
            <person name="Matson E."/>
            <person name="Ren Q."/>
            <person name="Seshadri R."/>
            <person name="Elbourne L."/>
            <person name="Hassan K.A."/>
            <person name="Durkin A."/>
            <person name="Radune D."/>
            <person name="Mohamoud Y."/>
            <person name="Shay R."/>
            <person name="Jin S."/>
            <person name="Zhang X."/>
            <person name="Lucey K."/>
            <person name="Ballor N.R."/>
            <person name="Ottesen E."/>
            <person name="Rosenthal R."/>
            <person name="Allen A."/>
            <person name="Leadbetter J.R."/>
            <person name="Paulsen I.T."/>
        </authorList>
    </citation>
    <scope>NUCLEOTIDE SEQUENCE [LARGE SCALE GENOMIC DNA]</scope>
    <source>
        <strain evidence="4">ATCC BAA-888 / DSM 13862 / ZAS-9</strain>
    </source>
</reference>
<feature type="transmembrane region" description="Helical" evidence="1">
    <location>
        <begin position="62"/>
        <end position="83"/>
    </location>
</feature>
<dbReference type="OrthoDB" id="361062at2"/>
<proteinExistence type="predicted"/>
<dbReference type="GO" id="GO:0006508">
    <property type="term" value="P:proteolysis"/>
    <property type="evidence" value="ECO:0007669"/>
    <property type="project" value="UniProtKB-KW"/>
</dbReference>
<dbReference type="AlphaFoldDB" id="F5YAB8"/>
<dbReference type="InterPro" id="IPR003675">
    <property type="entry name" value="Rce1/LyrA-like_dom"/>
</dbReference>
<keyword evidence="3" id="KW-0378">Hydrolase</keyword>